<dbReference type="PROSITE" id="PS50878">
    <property type="entry name" value="RT_POL"/>
    <property type="match status" value="1"/>
</dbReference>
<dbReference type="Gene3D" id="3.30.70.270">
    <property type="match status" value="2"/>
</dbReference>
<keyword evidence="3" id="KW-0548">Nucleotidyltransferase</keyword>
<keyword evidence="8" id="KW-0479">Metal-binding</keyword>
<keyword evidence="8" id="KW-0863">Zinc-finger</keyword>
<gene>
    <name evidence="12" type="ORF">M514_20935</name>
</gene>
<dbReference type="FunFam" id="3.30.70.270:FF:000020">
    <property type="entry name" value="Transposon Tf2-6 polyprotein-like Protein"/>
    <property type="match status" value="1"/>
</dbReference>
<sequence length="986" mass="111881">MFSHCPVAMRDASMGTQLDLQMATLGGVEEFIPGKSASWEVYSERLAFHLEANRIPVPIRKRAVLLSVCGTSTYSIVRSLVSPATPSEKDYSASLEFMLRDRLVCGAHDEGLQRRLLAEPSLTLKNAQQMAIAYESAQIGIKELRCSEPPVEVGLVSTSRGRRSGTYGSKEAHGDQIKSCYRCKRCHDQWNCQFKNVECRFCGKKGHIERACRLKEQGTTGFKQRQRNATNKRESFSCCKSVRQAEGHQQRSATGKCNSFNCCQERLTSKKEPVYDKSIYHVQQVDMLATRKLQEDNCTTVWLNDVACKMEVDSGSAFTLISEDTFQTLWPHTPLKLEPVRMILRDYQQRNVPILWTLHDEGRSAKPPWSTLAGGKVFAKLDLAQSYQQLIVDNASADAQTLITHKGLFRAKRLQFGVSIAPGIFQSFIDARLAGILGVLPYFDDVLVVGSSEEELATRVREVLRRFSEDGLRVRHDKCVFHTKKVEFLGYLIDEKGLHPTVEKIKCIQEVPRPKNKLELQSFLGLLNFYHAFLEDKASVAEPLHRLLDKECRWNWTKCQEIAFQASKQLLSSDSLLVHYDEQKPLILTCDASPYGVGAVLSHKFPDNTERPVRFYSRTMTGTERNYAQIDKEALAIIAAVRKFHDYIYGRHVEIRTDHKPLLGLLAHNRATPQMVSPRLLRWSILLNTYDYELVHYAGKSTADADALSRLPASCPEFPIPSPGDVLMLEAMQDPPLTADDISRMTAKYPVLSRVLMWILKGWPNHEVTEEPFKPFLCRKSELSTYKHCLLWGNRVVVPKEGRLHVLEALHSAHPGIVRMKALARSYVWWPKLNDDIEELVRTCSVCQMSRHAPAQAQRTLGKFTRKPWERLHIDFAGPFDGKIFLIVVDSFSKWLEVVLVRSTTSASVISNLRRLFATNGVPRVIVSDNATAFMSEEFDVFVRRNAVGHVTVAPYHPSSNGQAERMVQTTKEALKRIIARDWSIR</sequence>
<dbReference type="InterPro" id="IPR043128">
    <property type="entry name" value="Rev_trsase/Diguanyl_cyclase"/>
</dbReference>
<dbReference type="Proteomes" id="UP000030758">
    <property type="component" value="Unassembled WGS sequence"/>
</dbReference>
<evidence type="ECO:0000313" key="12">
    <source>
        <dbReference type="EMBL" id="KFD66791.1"/>
    </source>
</evidence>
<dbReference type="FunFam" id="3.10.20.370:FF:000001">
    <property type="entry name" value="Retrovirus-related Pol polyprotein from transposon 17.6-like protein"/>
    <property type="match status" value="1"/>
</dbReference>
<dbReference type="InterPro" id="IPR000477">
    <property type="entry name" value="RT_dom"/>
</dbReference>
<feature type="domain" description="Integrase catalytic" evidence="11">
    <location>
        <begin position="864"/>
        <end position="986"/>
    </location>
</feature>
<dbReference type="CDD" id="cd09274">
    <property type="entry name" value="RNase_HI_RT_Ty3"/>
    <property type="match status" value="1"/>
</dbReference>
<dbReference type="Pfam" id="PF00078">
    <property type="entry name" value="RVT_1"/>
    <property type="match status" value="1"/>
</dbReference>
<dbReference type="AlphaFoldDB" id="A0A085NBE5"/>
<organism evidence="12">
    <name type="scientific">Trichuris suis</name>
    <name type="common">pig whipworm</name>
    <dbReference type="NCBI Taxonomy" id="68888"/>
    <lineage>
        <taxon>Eukaryota</taxon>
        <taxon>Metazoa</taxon>
        <taxon>Ecdysozoa</taxon>
        <taxon>Nematoda</taxon>
        <taxon>Enoplea</taxon>
        <taxon>Dorylaimia</taxon>
        <taxon>Trichinellida</taxon>
        <taxon>Trichuridae</taxon>
        <taxon>Trichuris</taxon>
    </lineage>
</organism>
<dbReference type="FunFam" id="1.10.340.70:FF:000003">
    <property type="entry name" value="Protein CBG25708"/>
    <property type="match status" value="1"/>
</dbReference>
<evidence type="ECO:0000256" key="8">
    <source>
        <dbReference type="PROSITE-ProRule" id="PRU00047"/>
    </source>
</evidence>
<keyword evidence="7" id="KW-0695">RNA-directed DNA polymerase</keyword>
<evidence type="ECO:0000256" key="5">
    <source>
        <dbReference type="ARBA" id="ARBA00022759"/>
    </source>
</evidence>
<evidence type="ECO:0000259" key="11">
    <source>
        <dbReference type="PROSITE" id="PS50994"/>
    </source>
</evidence>
<dbReference type="InterPro" id="IPR001878">
    <property type="entry name" value="Znf_CCHC"/>
</dbReference>
<dbReference type="EC" id="2.7.7.49" evidence="1"/>
<dbReference type="PANTHER" id="PTHR37984">
    <property type="entry name" value="PROTEIN CBG26694"/>
    <property type="match status" value="1"/>
</dbReference>
<dbReference type="GO" id="GO:0004519">
    <property type="term" value="F:endonuclease activity"/>
    <property type="evidence" value="ECO:0007669"/>
    <property type="project" value="UniProtKB-KW"/>
</dbReference>
<keyword evidence="2" id="KW-0808">Transferase</keyword>
<evidence type="ECO:0000256" key="2">
    <source>
        <dbReference type="ARBA" id="ARBA00022679"/>
    </source>
</evidence>
<dbReference type="InterPro" id="IPR050951">
    <property type="entry name" value="Retrovirus_Pol_polyprotein"/>
</dbReference>
<keyword evidence="5" id="KW-0255">Endonuclease</keyword>
<keyword evidence="8" id="KW-0862">Zinc</keyword>
<dbReference type="GO" id="GO:0015074">
    <property type="term" value="P:DNA integration"/>
    <property type="evidence" value="ECO:0007669"/>
    <property type="project" value="InterPro"/>
</dbReference>
<name>A0A085NBE5_9BILA</name>
<dbReference type="InterPro" id="IPR041588">
    <property type="entry name" value="Integrase_H2C2"/>
</dbReference>
<dbReference type="PROSITE" id="PS50158">
    <property type="entry name" value="ZF_CCHC"/>
    <property type="match status" value="1"/>
</dbReference>
<evidence type="ECO:0000256" key="4">
    <source>
        <dbReference type="ARBA" id="ARBA00022722"/>
    </source>
</evidence>
<dbReference type="SUPFAM" id="SSF53098">
    <property type="entry name" value="Ribonuclease H-like"/>
    <property type="match status" value="1"/>
</dbReference>
<dbReference type="InterPro" id="IPR036397">
    <property type="entry name" value="RNaseH_sf"/>
</dbReference>
<evidence type="ECO:0000259" key="10">
    <source>
        <dbReference type="PROSITE" id="PS50878"/>
    </source>
</evidence>
<evidence type="ECO:0000256" key="3">
    <source>
        <dbReference type="ARBA" id="ARBA00022695"/>
    </source>
</evidence>
<dbReference type="CDD" id="cd01647">
    <property type="entry name" value="RT_LTR"/>
    <property type="match status" value="1"/>
</dbReference>
<dbReference type="PROSITE" id="PS50994">
    <property type="entry name" value="INTEGRASE"/>
    <property type="match status" value="1"/>
</dbReference>
<evidence type="ECO:0000256" key="7">
    <source>
        <dbReference type="ARBA" id="ARBA00022918"/>
    </source>
</evidence>
<dbReference type="SUPFAM" id="SSF56672">
    <property type="entry name" value="DNA/RNA polymerases"/>
    <property type="match status" value="1"/>
</dbReference>
<feature type="domain" description="Reverse transcriptase" evidence="10">
    <location>
        <begin position="249"/>
        <end position="493"/>
    </location>
</feature>
<dbReference type="PANTHER" id="PTHR37984:SF12">
    <property type="entry name" value="RIBONUCLEASE H"/>
    <property type="match status" value="1"/>
</dbReference>
<keyword evidence="6" id="KW-0378">Hydrolase</keyword>
<feature type="domain" description="CCHC-type" evidence="9">
    <location>
        <begin position="199"/>
        <end position="213"/>
    </location>
</feature>
<proteinExistence type="predicted"/>
<dbReference type="InterPro" id="IPR043502">
    <property type="entry name" value="DNA/RNA_pol_sf"/>
</dbReference>
<dbReference type="Pfam" id="PF17917">
    <property type="entry name" value="RT_RNaseH"/>
    <property type="match status" value="1"/>
</dbReference>
<dbReference type="InterPro" id="IPR041373">
    <property type="entry name" value="RT_RNaseH"/>
</dbReference>
<evidence type="ECO:0000256" key="6">
    <source>
        <dbReference type="ARBA" id="ARBA00022801"/>
    </source>
</evidence>
<keyword evidence="4" id="KW-0540">Nuclease</keyword>
<dbReference type="InterPro" id="IPR012337">
    <property type="entry name" value="RNaseH-like_sf"/>
</dbReference>
<dbReference type="InterPro" id="IPR001584">
    <property type="entry name" value="Integrase_cat-core"/>
</dbReference>
<dbReference type="Gene3D" id="3.10.10.10">
    <property type="entry name" value="HIV Type 1 Reverse Transcriptase, subunit A, domain 1"/>
    <property type="match status" value="1"/>
</dbReference>
<evidence type="ECO:0000259" key="9">
    <source>
        <dbReference type="PROSITE" id="PS50158"/>
    </source>
</evidence>
<reference evidence="12" key="1">
    <citation type="journal article" date="2014" name="Nat. Genet.">
        <title>Genome and transcriptome of the porcine whipworm Trichuris suis.</title>
        <authorList>
            <person name="Jex A.R."/>
            <person name="Nejsum P."/>
            <person name="Schwarz E.M."/>
            <person name="Hu L."/>
            <person name="Young N.D."/>
            <person name="Hall R.S."/>
            <person name="Korhonen P.K."/>
            <person name="Liao S."/>
            <person name="Thamsborg S."/>
            <person name="Xia J."/>
            <person name="Xu P."/>
            <person name="Wang S."/>
            <person name="Scheerlinck J.P."/>
            <person name="Hofmann A."/>
            <person name="Sternberg P.W."/>
            <person name="Wang J."/>
            <person name="Gasser R.B."/>
        </authorList>
    </citation>
    <scope>NUCLEOTIDE SEQUENCE [LARGE SCALE GENOMIC DNA]</scope>
    <source>
        <strain evidence="12">DCEP-RM93F</strain>
    </source>
</reference>
<dbReference type="GO" id="GO:0003964">
    <property type="term" value="F:RNA-directed DNA polymerase activity"/>
    <property type="evidence" value="ECO:0007669"/>
    <property type="project" value="UniProtKB-KW"/>
</dbReference>
<protein>
    <recommendedName>
        <fullName evidence="1">RNA-directed DNA polymerase</fullName>
        <ecNumber evidence="1">2.7.7.49</ecNumber>
    </recommendedName>
</protein>
<dbReference type="Gene3D" id="3.10.20.370">
    <property type="match status" value="1"/>
</dbReference>
<dbReference type="Pfam" id="PF00665">
    <property type="entry name" value="rve"/>
    <property type="match status" value="1"/>
</dbReference>
<dbReference type="GO" id="GO:0003676">
    <property type="term" value="F:nucleic acid binding"/>
    <property type="evidence" value="ECO:0007669"/>
    <property type="project" value="InterPro"/>
</dbReference>
<evidence type="ECO:0000256" key="1">
    <source>
        <dbReference type="ARBA" id="ARBA00012493"/>
    </source>
</evidence>
<dbReference type="Pfam" id="PF17921">
    <property type="entry name" value="Integrase_H2C2"/>
    <property type="match status" value="1"/>
</dbReference>
<accession>A0A085NBE5</accession>
<dbReference type="GO" id="GO:0042575">
    <property type="term" value="C:DNA polymerase complex"/>
    <property type="evidence" value="ECO:0007669"/>
    <property type="project" value="UniProtKB-ARBA"/>
</dbReference>
<dbReference type="Gene3D" id="1.10.340.70">
    <property type="match status" value="1"/>
</dbReference>
<dbReference type="Gene3D" id="3.30.420.10">
    <property type="entry name" value="Ribonuclease H-like superfamily/Ribonuclease H"/>
    <property type="match status" value="1"/>
</dbReference>
<dbReference type="EMBL" id="KL367520">
    <property type="protein sequence ID" value="KFD66791.1"/>
    <property type="molecule type" value="Genomic_DNA"/>
</dbReference>
<dbReference type="GO" id="GO:0008270">
    <property type="term" value="F:zinc ion binding"/>
    <property type="evidence" value="ECO:0007669"/>
    <property type="project" value="UniProtKB-KW"/>
</dbReference>